<keyword evidence="1" id="KW-1133">Transmembrane helix</keyword>
<keyword evidence="1" id="KW-0472">Membrane</keyword>
<gene>
    <name evidence="2" type="ORF">TTHERM_00709660</name>
</gene>
<accession>I7M785</accession>
<dbReference type="GeneID" id="7837083"/>
<dbReference type="HOGENOM" id="CLU_018754_0_0_1"/>
<keyword evidence="3" id="KW-1185">Reference proteome</keyword>
<dbReference type="KEGG" id="tet:TTHERM_00709660"/>
<feature type="transmembrane region" description="Helical" evidence="1">
    <location>
        <begin position="31"/>
        <end position="56"/>
    </location>
</feature>
<dbReference type="RefSeq" id="XP_001010999.1">
    <property type="nucleotide sequence ID" value="XM_001010999.2"/>
</dbReference>
<reference evidence="3" key="1">
    <citation type="journal article" date="2006" name="PLoS Biol.">
        <title>Macronuclear genome sequence of the ciliate Tetrahymena thermophila, a model eukaryote.</title>
        <authorList>
            <person name="Eisen J.A."/>
            <person name="Coyne R.S."/>
            <person name="Wu M."/>
            <person name="Wu D."/>
            <person name="Thiagarajan M."/>
            <person name="Wortman J.R."/>
            <person name="Badger J.H."/>
            <person name="Ren Q."/>
            <person name="Amedeo P."/>
            <person name="Jones K.M."/>
            <person name="Tallon L.J."/>
            <person name="Delcher A.L."/>
            <person name="Salzberg S.L."/>
            <person name="Silva J.C."/>
            <person name="Haas B.J."/>
            <person name="Majoros W.H."/>
            <person name="Farzad M."/>
            <person name="Carlton J.M."/>
            <person name="Smith R.K. Jr."/>
            <person name="Garg J."/>
            <person name="Pearlman R.E."/>
            <person name="Karrer K.M."/>
            <person name="Sun L."/>
            <person name="Manning G."/>
            <person name="Elde N.C."/>
            <person name="Turkewitz A.P."/>
            <person name="Asai D.J."/>
            <person name="Wilkes D.E."/>
            <person name="Wang Y."/>
            <person name="Cai H."/>
            <person name="Collins K."/>
            <person name="Stewart B.A."/>
            <person name="Lee S.R."/>
            <person name="Wilamowska K."/>
            <person name="Weinberg Z."/>
            <person name="Ruzzo W.L."/>
            <person name="Wloga D."/>
            <person name="Gaertig J."/>
            <person name="Frankel J."/>
            <person name="Tsao C.-C."/>
            <person name="Gorovsky M.A."/>
            <person name="Keeling P.J."/>
            <person name="Waller R.F."/>
            <person name="Patron N.J."/>
            <person name="Cherry J.M."/>
            <person name="Stover N.A."/>
            <person name="Krieger C.J."/>
            <person name="del Toro C."/>
            <person name="Ryder H.F."/>
            <person name="Williamson S.C."/>
            <person name="Barbeau R.A."/>
            <person name="Hamilton E.P."/>
            <person name="Orias E."/>
        </authorList>
    </citation>
    <scope>NUCLEOTIDE SEQUENCE [LARGE SCALE GENOMIC DNA]</scope>
    <source>
        <strain evidence="3">SB210</strain>
    </source>
</reference>
<dbReference type="AlphaFoldDB" id="I7M785"/>
<evidence type="ECO:0000256" key="1">
    <source>
        <dbReference type="SAM" id="Phobius"/>
    </source>
</evidence>
<keyword evidence="1 2" id="KW-0812">Transmembrane</keyword>
<evidence type="ECO:0000313" key="2">
    <source>
        <dbReference type="EMBL" id="EAR90754.1"/>
    </source>
</evidence>
<dbReference type="InParanoid" id="I7M785"/>
<organism evidence="2 3">
    <name type="scientific">Tetrahymena thermophila (strain SB210)</name>
    <dbReference type="NCBI Taxonomy" id="312017"/>
    <lineage>
        <taxon>Eukaryota</taxon>
        <taxon>Sar</taxon>
        <taxon>Alveolata</taxon>
        <taxon>Ciliophora</taxon>
        <taxon>Intramacronucleata</taxon>
        <taxon>Oligohymenophorea</taxon>
        <taxon>Hymenostomatida</taxon>
        <taxon>Tetrahymenina</taxon>
        <taxon>Tetrahymenidae</taxon>
        <taxon>Tetrahymena</taxon>
    </lineage>
</organism>
<dbReference type="EMBL" id="GG662794">
    <property type="protein sequence ID" value="EAR90754.1"/>
    <property type="molecule type" value="Genomic_DNA"/>
</dbReference>
<dbReference type="OMA" id="FYLEMIF"/>
<evidence type="ECO:0000313" key="3">
    <source>
        <dbReference type="Proteomes" id="UP000009168"/>
    </source>
</evidence>
<name>I7M785_TETTS</name>
<proteinExistence type="predicted"/>
<sequence>MRRFQFLKKADFFSQPFRFFVEENSLQRQTIFGGVLSVLTVLISLGYLTYLLYLYFDNDLLPTISSQMHNQTTEVSQTFNKSLFGFTFNSQNLTMDQLYQQTGKVFLTFQLQQLTFAYNTIQTVNLNYVNCDNDPNFVGFKCIDYDSIPDSAKEIFSNPTNLSQSLFSLTVAPCSGLPNCADNQLIQNYIMQNSFQFLIKIRVSQFNEEEKQMEETFLLDYIQFDDNLSFQNQYVLQLQKTTIKTGYIFQDSNTTIDVASQRRLITYYSQDNLLTKAGFVGYAQFQFFLDQMQVITKIQYPLITEVFAQFLPILNILLAIGFIGRLFAESKMVKDINNIYLKEYYKNTAIKIIQNQNKEIFLKSKQGSYTEQIKYLHQNINDIKQFRQKKEKTKLNFKQKLQSVVYSIFKKKEEDLKNQQQANLFKLIQSKTVENINIYQLYRDIIELKMAIRLLMSPEQYAAMQFCGCEINLKSQPMQIVQNKQEELQVKEEIINVQQKNMSPLSQNQDLEEQIISISECKENTAQVIKTNKQVHLIFNRDKTKSNDEEQFKEEDDIFSHKQLNQIQKHDQVQQTSLHKITTLSYNHLQVIEDMLNNKDNIFSLLQSFIEKINNSKQQLSQTDLNIYSSLIGLDQNMKILSTQEIKYNSSL</sequence>
<dbReference type="Proteomes" id="UP000009168">
    <property type="component" value="Unassembled WGS sequence"/>
</dbReference>
<protein>
    <submittedName>
        <fullName evidence="2">Transmembrane protein, putative</fullName>
    </submittedName>
</protein>